<reference evidence="2" key="1">
    <citation type="submission" date="2014-03" db="EMBL/GenBank/DDBJ databases">
        <authorList>
            <person name="Aksoy S."/>
            <person name="Warren W."/>
            <person name="Wilson R.K."/>
        </authorList>
    </citation>
    <scope>NUCLEOTIDE SEQUENCE [LARGE SCALE GENOMIC DNA]</scope>
    <source>
        <strain evidence="2">IAEA</strain>
    </source>
</reference>
<accession>A0A1B0A5X4</accession>
<dbReference type="Proteomes" id="UP000092445">
    <property type="component" value="Unassembled WGS sequence"/>
</dbReference>
<organism evidence="1 2">
    <name type="scientific">Glossina pallidipes</name>
    <name type="common">Tsetse fly</name>
    <dbReference type="NCBI Taxonomy" id="7398"/>
    <lineage>
        <taxon>Eukaryota</taxon>
        <taxon>Metazoa</taxon>
        <taxon>Ecdysozoa</taxon>
        <taxon>Arthropoda</taxon>
        <taxon>Hexapoda</taxon>
        <taxon>Insecta</taxon>
        <taxon>Pterygota</taxon>
        <taxon>Neoptera</taxon>
        <taxon>Endopterygota</taxon>
        <taxon>Diptera</taxon>
        <taxon>Brachycera</taxon>
        <taxon>Muscomorpha</taxon>
        <taxon>Hippoboscoidea</taxon>
        <taxon>Glossinidae</taxon>
        <taxon>Glossina</taxon>
    </lineage>
</organism>
<dbReference type="VEuPathDB" id="VectorBase:GPAI035442"/>
<protein>
    <submittedName>
        <fullName evidence="1">Uncharacterized protein</fullName>
    </submittedName>
</protein>
<dbReference type="EnsemblMetazoa" id="GPAI035442-RA">
    <property type="protein sequence ID" value="GPAI035442-PA"/>
    <property type="gene ID" value="GPAI035442"/>
</dbReference>
<sequence length="94" mass="10582">MHHMKAHQKQSSASSHPAPCNFVTYISLLTAFPKFTITLFTAYFLNYCGDYSATANSLDPKVFSCQQLKLCASKQLAMKLLKRGLFHNSNNLYS</sequence>
<name>A0A1B0A5X4_GLOPL</name>
<keyword evidence="2" id="KW-1185">Reference proteome</keyword>
<proteinExistence type="predicted"/>
<evidence type="ECO:0000313" key="1">
    <source>
        <dbReference type="EnsemblMetazoa" id="GPAI035442-PA"/>
    </source>
</evidence>
<reference evidence="1" key="2">
    <citation type="submission" date="2020-05" db="UniProtKB">
        <authorList>
            <consortium name="EnsemblMetazoa"/>
        </authorList>
    </citation>
    <scope>IDENTIFICATION</scope>
    <source>
        <strain evidence="1">IAEA</strain>
    </source>
</reference>
<evidence type="ECO:0000313" key="2">
    <source>
        <dbReference type="Proteomes" id="UP000092445"/>
    </source>
</evidence>
<dbReference type="AlphaFoldDB" id="A0A1B0A5X4"/>